<comment type="subcellular location">
    <subcellularLocation>
        <location evidence="1">Membrane</location>
        <topology evidence="1">Multi-pass membrane protein</topology>
    </subcellularLocation>
</comment>
<feature type="transmembrane region" description="Helical" evidence="3">
    <location>
        <begin position="167"/>
        <end position="189"/>
    </location>
</feature>
<keyword evidence="3" id="KW-1133">Transmembrane helix</keyword>
<comment type="caution">
    <text evidence="5">The sequence shown here is derived from an EMBL/GenBank/DDBJ whole genome shotgun (WGS) entry which is preliminary data.</text>
</comment>
<dbReference type="PANTHER" id="PTHR11360">
    <property type="entry name" value="MONOCARBOXYLATE TRANSPORTER"/>
    <property type="match status" value="1"/>
</dbReference>
<keyword evidence="3" id="KW-0472">Membrane</keyword>
<keyword evidence="3" id="KW-0812">Transmembrane</keyword>
<dbReference type="GO" id="GO:0016020">
    <property type="term" value="C:membrane"/>
    <property type="evidence" value="ECO:0007669"/>
    <property type="project" value="UniProtKB-SubCell"/>
</dbReference>
<dbReference type="GO" id="GO:0008028">
    <property type="term" value="F:monocarboxylic acid transmembrane transporter activity"/>
    <property type="evidence" value="ECO:0007669"/>
    <property type="project" value="TreeGrafter"/>
</dbReference>
<sequence length="617" mass="67703">MRPDNEDRTCCKEKAHGKSEDADDLAHSDNKMPIDTGFAWIICASSFFISFLMAMYDHTLAVVFPDLITKYEVTMSVAALVFTINNLWFGIGSVLSSSFAVPRANERVVVVVSTTINAVSTIIISFSPNIIFFHAMHVIKGLCLGAMWVPALGLLEHYFRKHRSFATALSLSGIAFSMLVSPPIVRLLYDTYGLTGTYLLIGAVELHGTAAAMLLRPVQSYCRRSNAKDCPAQDCLLSAPGTRDTSVTPEATMSIHELVLKDVSEPKEDGEGGENLDKLDGKGSKYQVNTSASGDQNPEEDTETEQFKQLLSKSDDVSDGGDSHLSKGGSFQGCHRERLEFRLENTPGQDEMDIRFERQDTAQGDGEVDRDCPCCCYFNCCVRYKNSDGRVDHNRQHQDGAPPNVFLRCFRVVTSSVDTKLLTNWLVPLLLLSTVHGALMHYTLAYLPTLAISRGLDKSSAALLLTVAGAVNFFGMLLQGLIVDTRRIKPSQFVALAQIVLGTMYHVTRFLTSFPSLVLLSVTQGLLGGSRISLLPVVAVEFVDVSSAGKIVGFNSLIATLSLAAHHPLLGYVKDVTGNFNLSFHYVGFGLYFSSALFLLSPVVRRLYQRRMLLNST</sequence>
<keyword evidence="6" id="KW-1185">Reference proteome</keyword>
<dbReference type="AlphaFoldDB" id="A0AAV3Y4Y6"/>
<feature type="transmembrane region" description="Helical" evidence="3">
    <location>
        <begin position="584"/>
        <end position="604"/>
    </location>
</feature>
<dbReference type="InterPro" id="IPR036259">
    <property type="entry name" value="MFS_trans_sf"/>
</dbReference>
<feature type="transmembrane region" description="Helical" evidence="3">
    <location>
        <begin position="108"/>
        <end position="126"/>
    </location>
</feature>
<feature type="compositionally biased region" description="Basic and acidic residues" evidence="2">
    <location>
        <begin position="261"/>
        <end position="283"/>
    </location>
</feature>
<dbReference type="EMBL" id="BLXT01000480">
    <property type="protein sequence ID" value="GFN77472.1"/>
    <property type="molecule type" value="Genomic_DNA"/>
</dbReference>
<dbReference type="PANTHER" id="PTHR11360:SF303">
    <property type="entry name" value="MAJOR FACILITATOR SUPERFAMILY (MFS) PROFILE DOMAIN-CONTAINING PROTEIN"/>
    <property type="match status" value="1"/>
</dbReference>
<dbReference type="InterPro" id="IPR050327">
    <property type="entry name" value="Proton-linked_MCT"/>
</dbReference>
<feature type="transmembrane region" description="Helical" evidence="3">
    <location>
        <begin position="425"/>
        <end position="447"/>
    </location>
</feature>
<proteinExistence type="predicted"/>
<feature type="transmembrane region" description="Helical" evidence="3">
    <location>
        <begin position="132"/>
        <end position="155"/>
    </location>
</feature>
<accession>A0AAV3Y4Y6</accession>
<feature type="compositionally biased region" description="Polar residues" evidence="2">
    <location>
        <begin position="286"/>
        <end position="296"/>
    </location>
</feature>
<reference evidence="5 6" key="1">
    <citation type="journal article" date="2021" name="Elife">
        <title>Chloroplast acquisition without the gene transfer in kleptoplastic sea slugs, Plakobranchus ocellatus.</title>
        <authorList>
            <person name="Maeda T."/>
            <person name="Takahashi S."/>
            <person name="Yoshida T."/>
            <person name="Shimamura S."/>
            <person name="Takaki Y."/>
            <person name="Nagai Y."/>
            <person name="Toyoda A."/>
            <person name="Suzuki Y."/>
            <person name="Arimoto A."/>
            <person name="Ishii H."/>
            <person name="Satoh N."/>
            <person name="Nishiyama T."/>
            <person name="Hasebe M."/>
            <person name="Maruyama T."/>
            <person name="Minagawa J."/>
            <person name="Obokata J."/>
            <person name="Shigenobu S."/>
        </authorList>
    </citation>
    <scope>NUCLEOTIDE SEQUENCE [LARGE SCALE GENOMIC DNA]</scope>
</reference>
<evidence type="ECO:0000259" key="4">
    <source>
        <dbReference type="PROSITE" id="PS50850"/>
    </source>
</evidence>
<feature type="transmembrane region" description="Helical" evidence="3">
    <location>
        <begin position="493"/>
        <end position="511"/>
    </location>
</feature>
<gene>
    <name evidence="5" type="ORF">PoB_000397800</name>
</gene>
<feature type="transmembrane region" description="Helical" evidence="3">
    <location>
        <begin position="195"/>
        <end position="215"/>
    </location>
</feature>
<feature type="domain" description="Major facilitator superfamily (MFS) profile" evidence="4">
    <location>
        <begin position="404"/>
        <end position="617"/>
    </location>
</feature>
<dbReference type="InterPro" id="IPR011701">
    <property type="entry name" value="MFS"/>
</dbReference>
<evidence type="ECO:0000256" key="3">
    <source>
        <dbReference type="SAM" id="Phobius"/>
    </source>
</evidence>
<feature type="transmembrane region" description="Helical" evidence="3">
    <location>
        <begin position="37"/>
        <end position="56"/>
    </location>
</feature>
<name>A0AAV3Y4Y6_9GAST</name>
<evidence type="ECO:0000313" key="5">
    <source>
        <dbReference type="EMBL" id="GFN77472.1"/>
    </source>
</evidence>
<dbReference type="InterPro" id="IPR020846">
    <property type="entry name" value="MFS_dom"/>
</dbReference>
<dbReference type="Pfam" id="PF07690">
    <property type="entry name" value="MFS_1"/>
    <property type="match status" value="1"/>
</dbReference>
<feature type="transmembrane region" description="Helical" evidence="3">
    <location>
        <begin position="76"/>
        <end position="96"/>
    </location>
</feature>
<feature type="transmembrane region" description="Helical" evidence="3">
    <location>
        <begin position="459"/>
        <end position="481"/>
    </location>
</feature>
<dbReference type="Gene3D" id="1.20.1250.20">
    <property type="entry name" value="MFS general substrate transporter like domains"/>
    <property type="match status" value="2"/>
</dbReference>
<dbReference type="PROSITE" id="PS50850">
    <property type="entry name" value="MFS"/>
    <property type="match status" value="1"/>
</dbReference>
<evidence type="ECO:0000256" key="2">
    <source>
        <dbReference type="SAM" id="MobiDB-lite"/>
    </source>
</evidence>
<protein>
    <submittedName>
        <fullName evidence="5">Monocarboxylate transporter 5</fullName>
    </submittedName>
</protein>
<dbReference type="SUPFAM" id="SSF103473">
    <property type="entry name" value="MFS general substrate transporter"/>
    <property type="match status" value="1"/>
</dbReference>
<dbReference type="Proteomes" id="UP000735302">
    <property type="component" value="Unassembled WGS sequence"/>
</dbReference>
<feature type="region of interest" description="Disordered" evidence="2">
    <location>
        <begin position="261"/>
        <end position="307"/>
    </location>
</feature>
<evidence type="ECO:0000256" key="1">
    <source>
        <dbReference type="ARBA" id="ARBA00004141"/>
    </source>
</evidence>
<evidence type="ECO:0000313" key="6">
    <source>
        <dbReference type="Proteomes" id="UP000735302"/>
    </source>
</evidence>
<organism evidence="5 6">
    <name type="scientific">Plakobranchus ocellatus</name>
    <dbReference type="NCBI Taxonomy" id="259542"/>
    <lineage>
        <taxon>Eukaryota</taxon>
        <taxon>Metazoa</taxon>
        <taxon>Spiralia</taxon>
        <taxon>Lophotrochozoa</taxon>
        <taxon>Mollusca</taxon>
        <taxon>Gastropoda</taxon>
        <taxon>Heterobranchia</taxon>
        <taxon>Euthyneura</taxon>
        <taxon>Panpulmonata</taxon>
        <taxon>Sacoglossa</taxon>
        <taxon>Placobranchoidea</taxon>
        <taxon>Plakobranchidae</taxon>
        <taxon>Plakobranchus</taxon>
    </lineage>
</organism>